<keyword evidence="10" id="KW-0969">Cilium</keyword>
<evidence type="ECO:0000259" key="8">
    <source>
        <dbReference type="Pfam" id="PF07559"/>
    </source>
</evidence>
<dbReference type="InterPro" id="IPR037925">
    <property type="entry name" value="FlgE/F/G-like"/>
</dbReference>
<dbReference type="NCBIfam" id="NF004238">
    <property type="entry name" value="PRK05682.1-1"/>
    <property type="match status" value="1"/>
</dbReference>
<dbReference type="InterPro" id="IPR020013">
    <property type="entry name" value="Flagellar_FlgE/F/G"/>
</dbReference>
<dbReference type="Gene3D" id="2.60.98.20">
    <property type="entry name" value="Flagellar hook protein FlgE"/>
    <property type="match status" value="1"/>
</dbReference>
<keyword evidence="11" id="KW-1185">Reference proteome</keyword>
<keyword evidence="4 5" id="KW-0975">Bacterial flagellum</keyword>
<reference evidence="10 11" key="1">
    <citation type="journal article" date="2018" name="Environ. Microbiol.">
        <title>Isolation and genomic characterization of Novimethylophilus kurashikiensis gen. nov. sp. nov., a new lanthanide-dependent methylotrophic species of Methylophilaceae.</title>
        <authorList>
            <person name="Lv H."/>
            <person name="Sahin N."/>
            <person name="Tani A."/>
        </authorList>
    </citation>
    <scope>NUCLEOTIDE SEQUENCE [LARGE SCALE GENOMIC DNA]</scope>
    <source>
        <strain evidence="10 11">La2-4</strain>
    </source>
</reference>
<proteinExistence type="inferred from homology"/>
<evidence type="ECO:0000259" key="6">
    <source>
        <dbReference type="Pfam" id="PF00460"/>
    </source>
</evidence>
<dbReference type="GO" id="GO:0071978">
    <property type="term" value="P:bacterial-type flagellum-dependent swarming motility"/>
    <property type="evidence" value="ECO:0007669"/>
    <property type="project" value="TreeGrafter"/>
</dbReference>
<dbReference type="Pfam" id="PF00460">
    <property type="entry name" value="Flg_bb_rod"/>
    <property type="match status" value="1"/>
</dbReference>
<dbReference type="OrthoDB" id="8578401at2"/>
<dbReference type="GO" id="GO:0005829">
    <property type="term" value="C:cytosol"/>
    <property type="evidence" value="ECO:0007669"/>
    <property type="project" value="TreeGrafter"/>
</dbReference>
<keyword evidence="10" id="KW-0966">Cell projection</keyword>
<dbReference type="InterPro" id="IPR001444">
    <property type="entry name" value="Flag_bb_rod_N"/>
</dbReference>
<evidence type="ECO:0000259" key="9">
    <source>
        <dbReference type="Pfam" id="PF22692"/>
    </source>
</evidence>
<evidence type="ECO:0000259" key="7">
    <source>
        <dbReference type="Pfam" id="PF06429"/>
    </source>
</evidence>
<evidence type="ECO:0000256" key="3">
    <source>
        <dbReference type="ARBA" id="ARBA00019015"/>
    </source>
</evidence>
<dbReference type="InterPro" id="IPR010930">
    <property type="entry name" value="Flg_bb/hook_C_dom"/>
</dbReference>
<dbReference type="Pfam" id="PF07559">
    <property type="entry name" value="FlgE_D2"/>
    <property type="match status" value="1"/>
</dbReference>
<dbReference type="Proteomes" id="UP000245081">
    <property type="component" value="Unassembled WGS sequence"/>
</dbReference>
<feature type="domain" description="Flagellar basal body rod protein N-terminal" evidence="6">
    <location>
        <begin position="6"/>
        <end position="33"/>
    </location>
</feature>
<dbReference type="RefSeq" id="WP_109016973.1">
    <property type="nucleotide sequence ID" value="NZ_BDOQ01000021.1"/>
</dbReference>
<feature type="domain" description="Flagellar hook protein FlgE/F/G-like D1" evidence="9">
    <location>
        <begin position="83"/>
        <end position="137"/>
    </location>
</feature>
<dbReference type="InterPro" id="IPR011491">
    <property type="entry name" value="FlgE_D2"/>
</dbReference>
<keyword evidence="10" id="KW-0282">Flagellum</keyword>
<evidence type="ECO:0000256" key="2">
    <source>
        <dbReference type="ARBA" id="ARBA00009677"/>
    </source>
</evidence>
<dbReference type="PANTHER" id="PTHR30435">
    <property type="entry name" value="FLAGELLAR PROTEIN"/>
    <property type="match status" value="1"/>
</dbReference>
<dbReference type="Pfam" id="PF22692">
    <property type="entry name" value="LlgE_F_G_D1"/>
    <property type="match status" value="1"/>
</dbReference>
<comment type="subcellular location">
    <subcellularLocation>
        <location evidence="1 5">Bacterial flagellum basal body</location>
    </subcellularLocation>
</comment>
<dbReference type="EMBL" id="BDOQ01000021">
    <property type="protein sequence ID" value="GBG15825.1"/>
    <property type="molecule type" value="Genomic_DNA"/>
</dbReference>
<evidence type="ECO:0000256" key="1">
    <source>
        <dbReference type="ARBA" id="ARBA00004117"/>
    </source>
</evidence>
<dbReference type="NCBIfam" id="TIGR03506">
    <property type="entry name" value="FlgEFG_subfam"/>
    <property type="match status" value="1"/>
</dbReference>
<dbReference type="InterPro" id="IPR037058">
    <property type="entry name" value="Falgellar_hook_FlgE_sf"/>
</dbReference>
<sequence>MGFQQALSGLNVASKDLDVIGHNVANSSTVGFKSGEAQFADVFAASLVGAGASPVGLGAKLATVVQQFTQGNVTTTNNPLDVAINGGGFYRVSNGGAVTYTRNGQFELDKNGFIVTSTGQNLTGYAVTPSGLINTGALTNLQVNTASISPQVTGGATSGAKGIQALLNLDSSAPINTSTFDYTDPTTYTKSTSLTVYDTLGSAHTYSMYFVKTASNTWQVNTTLTNPAGVTTDLSAGGTAPLTTLTFDTAGVLTAAMPATQATIPDATVLQTGAADLTFPVDFTGTTQFGGSFSVNSLTQDGYGMGQLSGFSISKDGIIQGRYTNGQSKNLGQVVLTSFRNPQGLQPLGDNQWAETSTSGIPLIGTPGSSGSFGALQSSAVEDSNVDLTGELVNMITAQRNYQANAQTIKTQDQVMQTLVNLR</sequence>
<organism evidence="10 11">
    <name type="scientific">Novimethylophilus kurashikiensis</name>
    <dbReference type="NCBI Taxonomy" id="1825523"/>
    <lineage>
        <taxon>Bacteria</taxon>
        <taxon>Pseudomonadati</taxon>
        <taxon>Pseudomonadota</taxon>
        <taxon>Betaproteobacteria</taxon>
        <taxon>Nitrosomonadales</taxon>
        <taxon>Methylophilaceae</taxon>
        <taxon>Novimethylophilus</taxon>
    </lineage>
</organism>
<comment type="function">
    <text evidence="5">A flexible structure which links the flagellar filament to the drive apparatus in the basal body.</text>
</comment>
<name>A0A2R5FCU0_9PROT</name>
<feature type="domain" description="Flagellar basal-body/hook protein C-terminal" evidence="7">
    <location>
        <begin position="377"/>
        <end position="422"/>
    </location>
</feature>
<dbReference type="GO" id="GO:0009424">
    <property type="term" value="C:bacterial-type flagellum hook"/>
    <property type="evidence" value="ECO:0007669"/>
    <property type="project" value="TreeGrafter"/>
</dbReference>
<feature type="domain" description="Flagellar hook protein FlgE D2" evidence="8">
    <location>
        <begin position="168"/>
        <end position="303"/>
    </location>
</feature>
<gene>
    <name evidence="10" type="primary">flgE</name>
    <name evidence="10" type="ORF">NMK_3437</name>
</gene>
<dbReference type="Pfam" id="PF06429">
    <property type="entry name" value="Flg_bbr_C"/>
    <property type="match status" value="1"/>
</dbReference>
<comment type="caution">
    <text evidence="10">The sequence shown here is derived from an EMBL/GenBank/DDBJ whole genome shotgun (WGS) entry which is preliminary data.</text>
</comment>
<protein>
    <recommendedName>
        <fullName evidence="3 5">Flagellar hook protein FlgE</fullName>
    </recommendedName>
</protein>
<comment type="similarity">
    <text evidence="2 5">Belongs to the flagella basal body rod proteins family.</text>
</comment>
<dbReference type="PANTHER" id="PTHR30435:SF1">
    <property type="entry name" value="FLAGELLAR HOOK PROTEIN FLGE"/>
    <property type="match status" value="1"/>
</dbReference>
<dbReference type="InterPro" id="IPR053967">
    <property type="entry name" value="LlgE_F_G-like_D1"/>
</dbReference>
<evidence type="ECO:0000256" key="5">
    <source>
        <dbReference type="RuleBase" id="RU362116"/>
    </source>
</evidence>
<evidence type="ECO:0000313" key="11">
    <source>
        <dbReference type="Proteomes" id="UP000245081"/>
    </source>
</evidence>
<evidence type="ECO:0000256" key="4">
    <source>
        <dbReference type="ARBA" id="ARBA00023143"/>
    </source>
</evidence>
<accession>A0A2R5FCU0</accession>
<dbReference type="GO" id="GO:0009425">
    <property type="term" value="C:bacterial-type flagellum basal body"/>
    <property type="evidence" value="ECO:0007669"/>
    <property type="project" value="UniProtKB-SubCell"/>
</dbReference>
<dbReference type="AlphaFoldDB" id="A0A2R5FCU0"/>
<dbReference type="SUPFAM" id="SSF117143">
    <property type="entry name" value="Flagellar hook protein flgE"/>
    <property type="match status" value="1"/>
</dbReference>
<evidence type="ECO:0000313" key="10">
    <source>
        <dbReference type="EMBL" id="GBG15825.1"/>
    </source>
</evidence>